<comment type="caution">
    <text evidence="2">The sequence shown here is derived from an EMBL/GenBank/DDBJ whole genome shotgun (WGS) entry which is preliminary data.</text>
</comment>
<proteinExistence type="predicted"/>
<keyword evidence="3" id="KW-1185">Reference proteome</keyword>
<sequence length="82" mass="9267">MFIGSTRDFAAFVRSHRIGAKMTQDELARATGMSRRWVQEIEAERIKPTLEAVLSVAATFKQEMHLEPAGNADPFREIFEGL</sequence>
<organism evidence="2 3">
    <name type="scientific">Galactobacter valiniphilus</name>
    <dbReference type="NCBI Taxonomy" id="2676122"/>
    <lineage>
        <taxon>Bacteria</taxon>
        <taxon>Bacillati</taxon>
        <taxon>Actinomycetota</taxon>
        <taxon>Actinomycetes</taxon>
        <taxon>Micrococcales</taxon>
        <taxon>Micrococcaceae</taxon>
        <taxon>Galactobacter</taxon>
    </lineage>
</organism>
<dbReference type="AlphaFoldDB" id="A0A399J675"/>
<dbReference type="RefSeq" id="WP_119426007.1">
    <property type="nucleotide sequence ID" value="NZ_QQXK01000048.1"/>
</dbReference>
<dbReference type="SMART" id="SM00530">
    <property type="entry name" value="HTH_XRE"/>
    <property type="match status" value="1"/>
</dbReference>
<feature type="domain" description="HTH cro/C1-type" evidence="1">
    <location>
        <begin position="13"/>
        <end position="61"/>
    </location>
</feature>
<dbReference type="SUPFAM" id="SSF47413">
    <property type="entry name" value="lambda repressor-like DNA-binding domains"/>
    <property type="match status" value="1"/>
</dbReference>
<dbReference type="PROSITE" id="PS50943">
    <property type="entry name" value="HTH_CROC1"/>
    <property type="match status" value="1"/>
</dbReference>
<evidence type="ECO:0000259" key="1">
    <source>
        <dbReference type="PROSITE" id="PS50943"/>
    </source>
</evidence>
<gene>
    <name evidence="2" type="ORF">DWB68_15430</name>
</gene>
<dbReference type="CDD" id="cd00093">
    <property type="entry name" value="HTH_XRE"/>
    <property type="match status" value="1"/>
</dbReference>
<dbReference type="Gene3D" id="1.10.260.40">
    <property type="entry name" value="lambda repressor-like DNA-binding domains"/>
    <property type="match status" value="1"/>
</dbReference>
<accession>A0A399J675</accession>
<dbReference type="Proteomes" id="UP000265419">
    <property type="component" value="Unassembled WGS sequence"/>
</dbReference>
<dbReference type="GO" id="GO:0003677">
    <property type="term" value="F:DNA binding"/>
    <property type="evidence" value="ECO:0007669"/>
    <property type="project" value="InterPro"/>
</dbReference>
<evidence type="ECO:0000313" key="2">
    <source>
        <dbReference type="EMBL" id="RII40911.1"/>
    </source>
</evidence>
<name>A0A399J675_9MICC</name>
<evidence type="ECO:0000313" key="3">
    <source>
        <dbReference type="Proteomes" id="UP000265419"/>
    </source>
</evidence>
<protein>
    <submittedName>
        <fullName evidence="2">Helix-turn-helix domain-containing protein</fullName>
    </submittedName>
</protein>
<dbReference type="EMBL" id="QQXK01000048">
    <property type="protein sequence ID" value="RII40911.1"/>
    <property type="molecule type" value="Genomic_DNA"/>
</dbReference>
<dbReference type="InterPro" id="IPR010982">
    <property type="entry name" value="Lambda_DNA-bd_dom_sf"/>
</dbReference>
<reference evidence="2 3" key="1">
    <citation type="submission" date="2018-07" db="EMBL/GenBank/DDBJ databases">
        <title>Arthrobacter sp. nov., isolated from raw cow's milk with high bacterial count.</title>
        <authorList>
            <person name="Hahne J."/>
            <person name="Isele D."/>
            <person name="Lipski A."/>
        </authorList>
    </citation>
    <scope>NUCLEOTIDE SEQUENCE [LARGE SCALE GENOMIC DNA]</scope>
    <source>
        <strain evidence="2 3">JZ R-35</strain>
    </source>
</reference>
<dbReference type="Pfam" id="PF13560">
    <property type="entry name" value="HTH_31"/>
    <property type="match status" value="1"/>
</dbReference>
<dbReference type="InterPro" id="IPR001387">
    <property type="entry name" value="Cro/C1-type_HTH"/>
</dbReference>